<evidence type="ECO:0000256" key="2">
    <source>
        <dbReference type="ARBA" id="ARBA00022723"/>
    </source>
</evidence>
<dbReference type="InterPro" id="IPR023561">
    <property type="entry name" value="Carbonic_anhydrase_a-class"/>
</dbReference>
<evidence type="ECO:0000256" key="3">
    <source>
        <dbReference type="ARBA" id="ARBA00022833"/>
    </source>
</evidence>
<dbReference type="PANTHER" id="PTHR18952">
    <property type="entry name" value="CARBONIC ANHYDRASE"/>
    <property type="match status" value="1"/>
</dbReference>
<dbReference type="GO" id="GO:0004089">
    <property type="term" value="F:carbonate dehydratase activity"/>
    <property type="evidence" value="ECO:0007669"/>
    <property type="project" value="UniProtKB-UniRule"/>
</dbReference>
<accession>A0A183A9R2</accession>
<keyword evidence="4" id="KW-0732">Signal</keyword>
<keyword evidence="2 4" id="KW-0479">Metal-binding</keyword>
<dbReference type="EC" id="4.2.1.1" evidence="4"/>
<organism evidence="8">
    <name type="scientific">Echinostoma caproni</name>
    <dbReference type="NCBI Taxonomy" id="27848"/>
    <lineage>
        <taxon>Eukaryota</taxon>
        <taxon>Metazoa</taxon>
        <taxon>Spiralia</taxon>
        <taxon>Lophotrochozoa</taxon>
        <taxon>Platyhelminthes</taxon>
        <taxon>Trematoda</taxon>
        <taxon>Digenea</taxon>
        <taxon>Plagiorchiida</taxon>
        <taxon>Echinostomata</taxon>
        <taxon>Echinostomatoidea</taxon>
        <taxon>Echinostomatidae</taxon>
        <taxon>Echinostoma</taxon>
    </lineage>
</organism>
<evidence type="ECO:0000313" key="7">
    <source>
        <dbReference type="Proteomes" id="UP000272942"/>
    </source>
</evidence>
<evidence type="ECO:0000313" key="8">
    <source>
        <dbReference type="WBParaSite" id="ECPE_0000370001-mRNA-1"/>
    </source>
</evidence>
<keyword evidence="7" id="KW-1185">Reference proteome</keyword>
<sequence>MLKLALGTCFVLIVALGVTDTYSLRIGGPELHLGKWSYTNNETQASTWGEHFTQCDGAFESPIDIVKGDTKSASTLKPIRINPDSVDYSQTTYQVINTQHSVQIVFPDNVWRVSLDNTTKGSYCVKQMHFHWGSNDSVGSEHTLDGKRFSLEAHLVTYNCDLYSTYEVASTSPYGHAVLGFWGMEQSNVQSENTLLGKLGQFQTKIAEVLEIGVSVNISPFDLRAVFSLVDPASYYRYMGSLTTPGCTQNVIWTMFTTVAPISKEQLIALRNQNFGTNEEQKKMENNFRPVQQLNSEKTPIPRVVYRASSGLVHANALVLLILHAFRELAQ</sequence>
<dbReference type="CDD" id="cd00326">
    <property type="entry name" value="alpha_CA"/>
    <property type="match status" value="1"/>
</dbReference>
<dbReference type="PROSITE" id="PS51144">
    <property type="entry name" value="ALPHA_CA_2"/>
    <property type="match status" value="1"/>
</dbReference>
<comment type="catalytic activity">
    <reaction evidence="4">
        <text>hydrogencarbonate + H(+) = CO2 + H2O</text>
        <dbReference type="Rhea" id="RHEA:10748"/>
        <dbReference type="ChEBI" id="CHEBI:15377"/>
        <dbReference type="ChEBI" id="CHEBI:15378"/>
        <dbReference type="ChEBI" id="CHEBI:16526"/>
        <dbReference type="ChEBI" id="CHEBI:17544"/>
        <dbReference type="EC" id="4.2.1.1"/>
    </reaction>
</comment>
<evidence type="ECO:0000256" key="4">
    <source>
        <dbReference type="RuleBase" id="RU367011"/>
    </source>
</evidence>
<dbReference type="InterPro" id="IPR036398">
    <property type="entry name" value="CA_dom_sf"/>
</dbReference>
<feature type="chain" id="PRO_5043073759" description="Carbonic anhydrase" evidence="4">
    <location>
        <begin position="24"/>
        <end position="331"/>
    </location>
</feature>
<dbReference type="PANTHER" id="PTHR18952:SF270">
    <property type="entry name" value="CARBONIC ANHYDRASE"/>
    <property type="match status" value="1"/>
</dbReference>
<dbReference type="SMART" id="SM01057">
    <property type="entry name" value="Carb_anhydrase"/>
    <property type="match status" value="1"/>
</dbReference>
<evidence type="ECO:0000259" key="5">
    <source>
        <dbReference type="PROSITE" id="PS51144"/>
    </source>
</evidence>
<comment type="function">
    <text evidence="4">Reversible hydration of carbon dioxide.</text>
</comment>
<comment type="cofactor">
    <cofactor evidence="4">
        <name>Zn(2+)</name>
        <dbReference type="ChEBI" id="CHEBI:29105"/>
    </cofactor>
</comment>
<proteinExistence type="inferred from homology"/>
<gene>
    <name evidence="6" type="ORF">ECPE_LOCUS3697</name>
</gene>
<reference evidence="6 7" key="2">
    <citation type="submission" date="2018-11" db="EMBL/GenBank/DDBJ databases">
        <authorList>
            <consortium name="Pathogen Informatics"/>
        </authorList>
    </citation>
    <scope>NUCLEOTIDE SEQUENCE [LARGE SCALE GENOMIC DNA]</scope>
    <source>
        <strain evidence="6 7">Egypt</strain>
    </source>
</reference>
<comment type="similarity">
    <text evidence="1 4">Belongs to the alpha-carbonic anhydrase family.</text>
</comment>
<dbReference type="InterPro" id="IPR018338">
    <property type="entry name" value="Carbonic_anhydrase_a-class_CS"/>
</dbReference>
<dbReference type="AlphaFoldDB" id="A0A183A9R2"/>
<dbReference type="WBParaSite" id="ECPE_0000370001-mRNA-1">
    <property type="protein sequence ID" value="ECPE_0000370001-mRNA-1"/>
    <property type="gene ID" value="ECPE_0000370001"/>
</dbReference>
<protein>
    <recommendedName>
        <fullName evidence="4">Carbonic anhydrase</fullName>
        <ecNumber evidence="4">4.2.1.1</ecNumber>
    </recommendedName>
</protein>
<dbReference type="EMBL" id="UZAN01040607">
    <property type="protein sequence ID" value="VDP70258.1"/>
    <property type="molecule type" value="Genomic_DNA"/>
</dbReference>
<dbReference type="Proteomes" id="UP000272942">
    <property type="component" value="Unassembled WGS sequence"/>
</dbReference>
<dbReference type="SUPFAM" id="SSF51069">
    <property type="entry name" value="Carbonic anhydrase"/>
    <property type="match status" value="1"/>
</dbReference>
<dbReference type="Pfam" id="PF00194">
    <property type="entry name" value="Carb_anhydrase"/>
    <property type="match status" value="1"/>
</dbReference>
<dbReference type="OrthoDB" id="429145at2759"/>
<dbReference type="InterPro" id="IPR001148">
    <property type="entry name" value="CA_dom"/>
</dbReference>
<dbReference type="GO" id="GO:0005737">
    <property type="term" value="C:cytoplasm"/>
    <property type="evidence" value="ECO:0007669"/>
    <property type="project" value="TreeGrafter"/>
</dbReference>
<reference evidence="8" key="1">
    <citation type="submission" date="2016-06" db="UniProtKB">
        <authorList>
            <consortium name="WormBaseParasite"/>
        </authorList>
    </citation>
    <scope>IDENTIFICATION</scope>
</reference>
<evidence type="ECO:0000313" key="6">
    <source>
        <dbReference type="EMBL" id="VDP70258.1"/>
    </source>
</evidence>
<feature type="signal peptide" evidence="4">
    <location>
        <begin position="1"/>
        <end position="23"/>
    </location>
</feature>
<feature type="domain" description="Alpha-carbonic anhydrase" evidence="5">
    <location>
        <begin position="34"/>
        <end position="303"/>
    </location>
</feature>
<dbReference type="GO" id="GO:0008270">
    <property type="term" value="F:zinc ion binding"/>
    <property type="evidence" value="ECO:0007669"/>
    <property type="project" value="UniProtKB-UniRule"/>
</dbReference>
<evidence type="ECO:0000256" key="1">
    <source>
        <dbReference type="ARBA" id="ARBA00010718"/>
    </source>
</evidence>
<keyword evidence="4" id="KW-0456">Lyase</keyword>
<keyword evidence="3 4" id="KW-0862">Zinc</keyword>
<name>A0A183A9R2_9TREM</name>
<dbReference type="PROSITE" id="PS00162">
    <property type="entry name" value="ALPHA_CA_1"/>
    <property type="match status" value="1"/>
</dbReference>
<dbReference type="Gene3D" id="3.10.200.10">
    <property type="entry name" value="Alpha carbonic anhydrase"/>
    <property type="match status" value="1"/>
</dbReference>